<reference evidence="3 4" key="1">
    <citation type="journal article" date="2021" name="bioRxiv">
        <title>Chromosome-scale and haplotype-resolved genome assembly of a tetraploid potato cultivar.</title>
        <authorList>
            <person name="Sun H."/>
            <person name="Jiao W.-B."/>
            <person name="Krause K."/>
            <person name="Campoy J.A."/>
            <person name="Goel M."/>
            <person name="Folz-Donahue K."/>
            <person name="Kukat C."/>
            <person name="Huettel B."/>
            <person name="Schneeberger K."/>
        </authorList>
    </citation>
    <scope>NUCLEOTIDE SEQUENCE [LARGE SCALE GENOMIC DNA]</scope>
    <source>
        <strain evidence="3">SolTubOtavaFocal</strain>
        <tissue evidence="3">Leaves</tissue>
    </source>
</reference>
<accession>A0ABQ7WDG3</accession>
<dbReference type="PANTHER" id="PTHR24559">
    <property type="entry name" value="TRANSPOSON TY3-I GAG-POL POLYPROTEIN"/>
    <property type="match status" value="1"/>
</dbReference>
<gene>
    <name evidence="3" type="ORF">KY290_005176</name>
</gene>
<dbReference type="Pfam" id="PF00078">
    <property type="entry name" value="RVT_1"/>
    <property type="match status" value="1"/>
</dbReference>
<dbReference type="InterPro" id="IPR000477">
    <property type="entry name" value="RT_dom"/>
</dbReference>
<evidence type="ECO:0000313" key="4">
    <source>
        <dbReference type="Proteomes" id="UP000826656"/>
    </source>
</evidence>
<proteinExistence type="predicted"/>
<evidence type="ECO:0000313" key="3">
    <source>
        <dbReference type="EMBL" id="KAH0778749.1"/>
    </source>
</evidence>
<dbReference type="Proteomes" id="UP000826656">
    <property type="component" value="Unassembled WGS sequence"/>
</dbReference>
<keyword evidence="4" id="KW-1185">Reference proteome</keyword>
<feature type="domain" description="Reverse transcriptase" evidence="2">
    <location>
        <begin position="818"/>
        <end position="894"/>
    </location>
</feature>
<protein>
    <recommendedName>
        <fullName evidence="2">Reverse transcriptase domain-containing protein</fullName>
    </recommendedName>
</protein>
<dbReference type="Gene3D" id="3.10.10.10">
    <property type="entry name" value="HIV Type 1 Reverse Transcriptase, subunit A, domain 1"/>
    <property type="match status" value="1"/>
</dbReference>
<sequence length="897" mass="102290">MRTDFQARSNQKSTLREMQGKKYPFLDSDVSEIFDELLELKLIDLPEMKRPDEARKADDPNYCKYHRLASSNQISITFGSLDPVQIYISENHEKESLEQEVDIDGDEGWILVTRRRRNKSRLRKEPSKPPIRGKMVKKLERQKSIKRPKRATVEVHHYQKPRRPVTLEEFLPSSFDIKSTQDNVEASCFNADKAETMKVPPTDKEGTTSESSPKVSPNDDEKTTREISSMMSLSPSETPIEPSSQEAHAYEGSRVNIPPIHTFKELGITTGELSESRLLIQGFNQRGQRSIGSIKLEIHMEDLRSSAWMHVIDAKTSYNILLGRPWVHENRIVSSSYYQCLKYLEGGIERKIVADDNPFTEVETHFANAKFYLKSYVVKGAKSNDVKSIKFDKITSKRIDAVVEKVKNDSKEPCPILNEGKIMSSKKKLTSGLRYFPKVKKEEDQSSNLQENALRGLTLPIRQIDAINLPSKLQGKSIAQNQVRDVALPTKCTREGFDPNAYKLFVKAGYNPNEPSMLGKLPSEDTTRQAREGLGYSQPPPIRISIRRASNNHITFEDDVATPNKKPSVFDRLGESTTRISVFERLGPLKKNKNLRSYLKVTTPASHLVRKDFKSLIPSRMRRRVELVVSCKEELKAKVHTVVYTKEREEDEESVGSSNHITIQNEYDYLPQIKIDEELEDIVWCCHISVNDNDPLEEEDAGDAPPELEEGVKTTIDPLKEVNLGTDEDPRPTYLSAFLEVDEEIAYMNILKEYRDVFAWSYKEMPGLNPKVAVHQLAVKNGSRPVKQAQRRFRPDLVPLIENEVNKLIELGFIHEEKNGQIRVCVDFRDLNNACPKDEFPLPIPELMIDATTGCEAMSFMDGSSGYNQICMAPKDEELTAFRTPKGIYCYKVCHLV</sequence>
<evidence type="ECO:0000256" key="1">
    <source>
        <dbReference type="SAM" id="MobiDB-lite"/>
    </source>
</evidence>
<feature type="compositionally biased region" description="Polar residues" evidence="1">
    <location>
        <begin position="226"/>
        <end position="246"/>
    </location>
</feature>
<dbReference type="EMBL" id="JAIVGD010000002">
    <property type="protein sequence ID" value="KAH0778749.1"/>
    <property type="molecule type" value="Genomic_DNA"/>
</dbReference>
<feature type="compositionally biased region" description="Basic and acidic residues" evidence="1">
    <location>
        <begin position="192"/>
        <end position="207"/>
    </location>
</feature>
<evidence type="ECO:0000259" key="2">
    <source>
        <dbReference type="Pfam" id="PF00078"/>
    </source>
</evidence>
<name>A0ABQ7WDG3_SOLTU</name>
<dbReference type="SUPFAM" id="SSF56672">
    <property type="entry name" value="DNA/RNA polymerases"/>
    <property type="match status" value="1"/>
</dbReference>
<feature type="region of interest" description="Disordered" evidence="1">
    <location>
        <begin position="191"/>
        <end position="248"/>
    </location>
</feature>
<feature type="region of interest" description="Disordered" evidence="1">
    <location>
        <begin position="140"/>
        <end position="160"/>
    </location>
</feature>
<dbReference type="InterPro" id="IPR043128">
    <property type="entry name" value="Rev_trsase/Diguanyl_cyclase"/>
</dbReference>
<dbReference type="Gene3D" id="3.30.70.270">
    <property type="match status" value="1"/>
</dbReference>
<dbReference type="PANTHER" id="PTHR24559:SF439">
    <property type="entry name" value="RETROTRANSPOSON, UNCLASSIFIED-LIKE PROTEIN"/>
    <property type="match status" value="1"/>
</dbReference>
<dbReference type="InterPro" id="IPR043502">
    <property type="entry name" value="DNA/RNA_pol_sf"/>
</dbReference>
<organism evidence="3 4">
    <name type="scientific">Solanum tuberosum</name>
    <name type="common">Potato</name>
    <dbReference type="NCBI Taxonomy" id="4113"/>
    <lineage>
        <taxon>Eukaryota</taxon>
        <taxon>Viridiplantae</taxon>
        <taxon>Streptophyta</taxon>
        <taxon>Embryophyta</taxon>
        <taxon>Tracheophyta</taxon>
        <taxon>Spermatophyta</taxon>
        <taxon>Magnoliopsida</taxon>
        <taxon>eudicotyledons</taxon>
        <taxon>Gunneridae</taxon>
        <taxon>Pentapetalae</taxon>
        <taxon>asterids</taxon>
        <taxon>lamiids</taxon>
        <taxon>Solanales</taxon>
        <taxon>Solanaceae</taxon>
        <taxon>Solanoideae</taxon>
        <taxon>Solaneae</taxon>
        <taxon>Solanum</taxon>
    </lineage>
</organism>
<comment type="caution">
    <text evidence="3">The sequence shown here is derived from an EMBL/GenBank/DDBJ whole genome shotgun (WGS) entry which is preliminary data.</text>
</comment>
<dbReference type="InterPro" id="IPR053134">
    <property type="entry name" value="RNA-dir_DNA_polymerase"/>
</dbReference>
<dbReference type="CDD" id="cd01647">
    <property type="entry name" value="RT_LTR"/>
    <property type="match status" value="1"/>
</dbReference>